<organism evidence="1 2">
    <name type="scientific">Trema orientale</name>
    <name type="common">Charcoal tree</name>
    <name type="synonym">Celtis orientalis</name>
    <dbReference type="NCBI Taxonomy" id="63057"/>
    <lineage>
        <taxon>Eukaryota</taxon>
        <taxon>Viridiplantae</taxon>
        <taxon>Streptophyta</taxon>
        <taxon>Embryophyta</taxon>
        <taxon>Tracheophyta</taxon>
        <taxon>Spermatophyta</taxon>
        <taxon>Magnoliopsida</taxon>
        <taxon>eudicotyledons</taxon>
        <taxon>Gunneridae</taxon>
        <taxon>Pentapetalae</taxon>
        <taxon>rosids</taxon>
        <taxon>fabids</taxon>
        <taxon>Rosales</taxon>
        <taxon>Cannabaceae</taxon>
        <taxon>Trema</taxon>
    </lineage>
</organism>
<accession>A0A2P5EBH3</accession>
<evidence type="ECO:0000313" key="1">
    <source>
        <dbReference type="EMBL" id="PON82897.1"/>
    </source>
</evidence>
<dbReference type="Proteomes" id="UP000237000">
    <property type="component" value="Unassembled WGS sequence"/>
</dbReference>
<reference evidence="2" key="1">
    <citation type="submission" date="2016-06" db="EMBL/GenBank/DDBJ databases">
        <title>Parallel loss of symbiosis genes in relatives of nitrogen-fixing non-legume Parasponia.</title>
        <authorList>
            <person name="Van Velzen R."/>
            <person name="Holmer R."/>
            <person name="Bu F."/>
            <person name="Rutten L."/>
            <person name="Van Zeijl A."/>
            <person name="Liu W."/>
            <person name="Santuari L."/>
            <person name="Cao Q."/>
            <person name="Sharma T."/>
            <person name="Shen D."/>
            <person name="Roswanjaya Y."/>
            <person name="Wardhani T."/>
            <person name="Kalhor M.S."/>
            <person name="Jansen J."/>
            <person name="Van den Hoogen J."/>
            <person name="Gungor B."/>
            <person name="Hartog M."/>
            <person name="Hontelez J."/>
            <person name="Verver J."/>
            <person name="Yang W.-C."/>
            <person name="Schijlen E."/>
            <person name="Repin R."/>
            <person name="Schilthuizen M."/>
            <person name="Schranz E."/>
            <person name="Heidstra R."/>
            <person name="Miyata K."/>
            <person name="Fedorova E."/>
            <person name="Kohlen W."/>
            <person name="Bisseling T."/>
            <person name="Smit S."/>
            <person name="Geurts R."/>
        </authorList>
    </citation>
    <scope>NUCLEOTIDE SEQUENCE [LARGE SCALE GENOMIC DNA]</scope>
    <source>
        <strain evidence="2">cv. RG33-2</strain>
    </source>
</reference>
<keyword evidence="2" id="KW-1185">Reference proteome</keyword>
<dbReference type="OrthoDB" id="10296787at2759"/>
<proteinExistence type="predicted"/>
<dbReference type="InParanoid" id="A0A2P5EBH3"/>
<name>A0A2P5EBH3_TREOI</name>
<evidence type="ECO:0000313" key="2">
    <source>
        <dbReference type="Proteomes" id="UP000237000"/>
    </source>
</evidence>
<comment type="caution">
    <text evidence="1">The sequence shown here is derived from an EMBL/GenBank/DDBJ whole genome shotgun (WGS) entry which is preliminary data.</text>
</comment>
<dbReference type="EMBL" id="JXTC01000187">
    <property type="protein sequence ID" value="PON82897.1"/>
    <property type="molecule type" value="Genomic_DNA"/>
</dbReference>
<protein>
    <submittedName>
        <fullName evidence="1">Uncharacterized protein</fullName>
    </submittedName>
</protein>
<sequence>MSNQTNFMTVIIKLGLAAQMGTIREIGPIKDSDKSKYQYLTSPGNGVQCSVAHQHCKWEGPQIYVAIIGLKVVANQTSERTLPVY</sequence>
<dbReference type="AlphaFoldDB" id="A0A2P5EBH3"/>
<gene>
    <name evidence="1" type="ORF">TorRG33x02_213080</name>
</gene>